<reference evidence="1 2" key="1">
    <citation type="submission" date="2018-01" db="EMBL/GenBank/DDBJ databases">
        <title>A novel member of the phylum Bacteroidetes isolated from glacier ice.</title>
        <authorList>
            <person name="Liu Q."/>
            <person name="Xin Y.-H."/>
        </authorList>
    </citation>
    <scope>NUCLEOTIDE SEQUENCE [LARGE SCALE GENOMIC DNA]</scope>
    <source>
        <strain evidence="1 2">RB1R16</strain>
    </source>
</reference>
<comment type="caution">
    <text evidence="1">The sequence shown here is derived from an EMBL/GenBank/DDBJ whole genome shotgun (WGS) entry which is preliminary data.</text>
</comment>
<evidence type="ECO:0000313" key="1">
    <source>
        <dbReference type="EMBL" id="PQJ09358.1"/>
    </source>
</evidence>
<organism evidence="1 2">
    <name type="scientific">Flavipsychrobacter stenotrophus</name>
    <dbReference type="NCBI Taxonomy" id="2077091"/>
    <lineage>
        <taxon>Bacteria</taxon>
        <taxon>Pseudomonadati</taxon>
        <taxon>Bacteroidota</taxon>
        <taxon>Chitinophagia</taxon>
        <taxon>Chitinophagales</taxon>
        <taxon>Chitinophagaceae</taxon>
        <taxon>Flavipsychrobacter</taxon>
    </lineage>
</organism>
<proteinExistence type="predicted"/>
<dbReference type="AlphaFoldDB" id="A0A2S7SRL7"/>
<evidence type="ECO:0000313" key="2">
    <source>
        <dbReference type="Proteomes" id="UP000239872"/>
    </source>
</evidence>
<name>A0A2S7SRL7_9BACT</name>
<gene>
    <name evidence="1" type="ORF">CJD36_019105</name>
</gene>
<keyword evidence="2" id="KW-1185">Reference proteome</keyword>
<dbReference type="Proteomes" id="UP000239872">
    <property type="component" value="Unassembled WGS sequence"/>
</dbReference>
<accession>A0A2S7SRL7</accession>
<dbReference type="EMBL" id="PPSL01000006">
    <property type="protein sequence ID" value="PQJ09358.1"/>
    <property type="molecule type" value="Genomic_DNA"/>
</dbReference>
<protein>
    <submittedName>
        <fullName evidence="1">Uncharacterized protein</fullName>
    </submittedName>
</protein>
<sequence length="63" mass="7285">MIKGDVIREHDVLNLIHDAHAGHDHESGDLYYHEYGKMSRLLVNHVHGLHQDMCDDGEQNDRP</sequence>